<keyword evidence="1" id="KW-0472">Membrane</keyword>
<protein>
    <recommendedName>
        <fullName evidence="4">Tfp pilus assembly protein PilN</fullName>
    </recommendedName>
</protein>
<dbReference type="EMBL" id="JBHTKA010000007">
    <property type="protein sequence ID" value="MFD1001315.1"/>
    <property type="molecule type" value="Genomic_DNA"/>
</dbReference>
<sequence>MLGKITDKLFKIQSVVGVEVLLLPDGQIEYSSVRLSRKKRLIVTESKNSHIRGLADLQGVVDHNTPVCLSLSGRGILHKKVKQASGESGKSLLSVFPNVNLDEFYIQQYTAGQDVIFSMIRRKNFRDILDSFTQASLAVVSVCLGPFSIEKLLPVMELESNSVVISNHQIAFENGHIVEYSFVNQGNQNRSFRIDKDDIHETMLVAYATALQNLITKSPIALDVDELNQSKEELINQKVFKVFGITSLAIFFLVLLVNFVLFNYYNKRYIELSGNYSEYSAFKIEFDSINKKITEREFFLQEAGWMRPSQISFYADQIAESVPPSVVLKEMSVNPLDNGLTRTEKKHVFSFNRIILSGVCNKPTDLNSWIRSIKLMSWIREVEIRNYTYDDKIQRGIFLLEITVK</sequence>
<name>A0ABW3K5L5_9BACT</name>
<gene>
    <name evidence="2" type="ORF">ACFQ21_18440</name>
</gene>
<dbReference type="Proteomes" id="UP001597112">
    <property type="component" value="Unassembled WGS sequence"/>
</dbReference>
<feature type="transmembrane region" description="Helical" evidence="1">
    <location>
        <begin position="242"/>
        <end position="265"/>
    </location>
</feature>
<keyword evidence="1" id="KW-1133">Transmembrane helix</keyword>
<keyword evidence="1" id="KW-0812">Transmembrane</keyword>
<accession>A0ABW3K5L5</accession>
<keyword evidence="3" id="KW-1185">Reference proteome</keyword>
<evidence type="ECO:0000313" key="2">
    <source>
        <dbReference type="EMBL" id="MFD1001315.1"/>
    </source>
</evidence>
<comment type="caution">
    <text evidence="2">The sequence shown here is derived from an EMBL/GenBank/DDBJ whole genome shotgun (WGS) entry which is preliminary data.</text>
</comment>
<evidence type="ECO:0008006" key="4">
    <source>
        <dbReference type="Google" id="ProtNLM"/>
    </source>
</evidence>
<reference evidence="3" key="1">
    <citation type="journal article" date="2019" name="Int. J. Syst. Evol. Microbiol.">
        <title>The Global Catalogue of Microorganisms (GCM) 10K type strain sequencing project: providing services to taxonomists for standard genome sequencing and annotation.</title>
        <authorList>
            <consortium name="The Broad Institute Genomics Platform"/>
            <consortium name="The Broad Institute Genome Sequencing Center for Infectious Disease"/>
            <person name="Wu L."/>
            <person name="Ma J."/>
        </authorList>
    </citation>
    <scope>NUCLEOTIDE SEQUENCE [LARGE SCALE GENOMIC DNA]</scope>
    <source>
        <strain evidence="3">CCUG 58938</strain>
    </source>
</reference>
<evidence type="ECO:0000313" key="3">
    <source>
        <dbReference type="Proteomes" id="UP001597112"/>
    </source>
</evidence>
<evidence type="ECO:0000256" key="1">
    <source>
        <dbReference type="SAM" id="Phobius"/>
    </source>
</evidence>
<dbReference type="RefSeq" id="WP_377580888.1">
    <property type="nucleotide sequence ID" value="NZ_JBHTKA010000007.1"/>
</dbReference>
<organism evidence="2 3">
    <name type="scientific">Ohtaekwangia kribbensis</name>
    <dbReference type="NCBI Taxonomy" id="688913"/>
    <lineage>
        <taxon>Bacteria</taxon>
        <taxon>Pseudomonadati</taxon>
        <taxon>Bacteroidota</taxon>
        <taxon>Cytophagia</taxon>
        <taxon>Cytophagales</taxon>
        <taxon>Fulvivirgaceae</taxon>
        <taxon>Ohtaekwangia</taxon>
    </lineage>
</organism>
<proteinExistence type="predicted"/>